<dbReference type="eggNOG" id="ENOG5033TI5">
    <property type="taxonomic scope" value="Bacteria"/>
</dbReference>
<dbReference type="InterPro" id="IPR013424">
    <property type="entry name" value="Ice-binding_C"/>
</dbReference>
<dbReference type="Proteomes" id="UP000006334">
    <property type="component" value="Unassembled WGS sequence"/>
</dbReference>
<comment type="caution">
    <text evidence="2">The sequence shown here is derived from an EMBL/GenBank/DDBJ whole genome shotgun (WGS) entry which is preliminary data.</text>
</comment>
<keyword evidence="3" id="KW-1185">Reference proteome</keyword>
<feature type="domain" description="Ice-binding protein C-terminal" evidence="1">
    <location>
        <begin position="144"/>
        <end position="165"/>
    </location>
</feature>
<gene>
    <name evidence="2" type="ORF">GLIP_0699</name>
</gene>
<dbReference type="NCBIfam" id="TIGR02595">
    <property type="entry name" value="PEP_CTERM"/>
    <property type="match status" value="1"/>
</dbReference>
<evidence type="ECO:0000313" key="2">
    <source>
        <dbReference type="EMBL" id="GAC13345.1"/>
    </source>
</evidence>
<dbReference type="NCBIfam" id="NF038118">
    <property type="entry name" value="PEP_CTERM_CCXG"/>
    <property type="match status" value="1"/>
</dbReference>
<organism evidence="2 3">
    <name type="scientific">Aliiglaciecola lipolytica E3</name>
    <dbReference type="NCBI Taxonomy" id="1127673"/>
    <lineage>
        <taxon>Bacteria</taxon>
        <taxon>Pseudomonadati</taxon>
        <taxon>Pseudomonadota</taxon>
        <taxon>Gammaproteobacteria</taxon>
        <taxon>Alteromonadales</taxon>
        <taxon>Alteromonadaceae</taxon>
        <taxon>Aliiglaciecola</taxon>
    </lineage>
</organism>
<name>K6YPX1_9ALTE</name>
<evidence type="ECO:0000313" key="3">
    <source>
        <dbReference type="Proteomes" id="UP000006334"/>
    </source>
</evidence>
<sequence length="165" mass="17650">MDSNFNSSDLQGAFNLLPAGSVSELASTSNFNTGQDTVNLLSFNFDMSYVGEWTLDAGLDAGFGAELFLDGVLVAERTDNLWWSNSWNNSDVFSVTLNNISIGEHTVELYWAEDCCSGNSSIRLTDARTGNVSALSSEAIAAASIPEPAGILLMSLGLLALARRR</sequence>
<dbReference type="EMBL" id="BAEN01000018">
    <property type="protein sequence ID" value="GAC13345.1"/>
    <property type="molecule type" value="Genomic_DNA"/>
</dbReference>
<evidence type="ECO:0000259" key="1">
    <source>
        <dbReference type="Pfam" id="PF07589"/>
    </source>
</evidence>
<protein>
    <recommendedName>
        <fullName evidence="1">Ice-binding protein C-terminal domain-containing protein</fullName>
    </recommendedName>
</protein>
<accession>K6YPX1</accession>
<proteinExistence type="predicted"/>
<reference evidence="2 3" key="1">
    <citation type="journal article" date="2017" name="Antonie Van Leeuwenhoek">
        <title>Rhizobium rhizosphaerae sp. nov., a novel species isolated from rice rhizosphere.</title>
        <authorList>
            <person name="Zhao J.J."/>
            <person name="Zhang J."/>
            <person name="Zhang R.J."/>
            <person name="Zhang C.W."/>
            <person name="Yin H.Q."/>
            <person name="Zhang X.X."/>
        </authorList>
    </citation>
    <scope>NUCLEOTIDE SEQUENCE [LARGE SCALE GENOMIC DNA]</scope>
    <source>
        <strain evidence="2 3">E3</strain>
    </source>
</reference>
<dbReference type="AlphaFoldDB" id="K6YPX1"/>
<dbReference type="Pfam" id="PF07589">
    <property type="entry name" value="PEP-CTERM"/>
    <property type="match status" value="1"/>
</dbReference>
<dbReference type="STRING" id="1127673.GLIP_0699"/>